<sequence length="374" mass="41168">MALLSGPNRASSSSIRPPAYGSMVDPSPWVPPTLAPKSDVVPIPGPTPFPATVPPLTHAPEVYPSVAPLSVTLPMTFPPPPMTVPIIDPAILALPPMLVSTTSTHALAPIAEPFPFPAPQPQISLSHRTPSILNIPYYNPGGKAVAAPKAPPTYILPATEIEHERRMKQMEEMMKALQESDSRYDRSYLDLNLFPNMKLPPKIKIPDFNNNNTQLNRFTTRLLLPTYLFKPRSLLGSNIPRPFKCNQADPQLRELLSRSNKPQHRQPSTSRIFRQLLAAGKINLVDPNENFNPTNQDQSLRCEYHMGAPGHTTDNCYTLGGKLQALIDKKLLLFNGVKPPNVQINPLPDHGSSSGSTINMIGAYSLKKDEIKEE</sequence>
<organism evidence="1 2">
    <name type="scientific">Punica granatum</name>
    <name type="common">Pomegranate</name>
    <dbReference type="NCBI Taxonomy" id="22663"/>
    <lineage>
        <taxon>Eukaryota</taxon>
        <taxon>Viridiplantae</taxon>
        <taxon>Streptophyta</taxon>
        <taxon>Embryophyta</taxon>
        <taxon>Tracheophyta</taxon>
        <taxon>Spermatophyta</taxon>
        <taxon>Magnoliopsida</taxon>
        <taxon>eudicotyledons</taxon>
        <taxon>Gunneridae</taxon>
        <taxon>Pentapetalae</taxon>
        <taxon>rosids</taxon>
        <taxon>malvids</taxon>
        <taxon>Myrtales</taxon>
        <taxon>Lythraceae</taxon>
        <taxon>Punica</taxon>
    </lineage>
</organism>
<dbReference type="PANTHER" id="PTHR32108">
    <property type="entry name" value="DNA-DIRECTED RNA POLYMERASE SUBUNIT ALPHA"/>
    <property type="match status" value="1"/>
</dbReference>
<evidence type="ECO:0000313" key="2">
    <source>
        <dbReference type="Proteomes" id="UP000233551"/>
    </source>
</evidence>
<protein>
    <submittedName>
        <fullName evidence="1">Uncharacterized protein</fullName>
    </submittedName>
</protein>
<name>A0A2I0L0M6_PUNGR</name>
<comment type="caution">
    <text evidence="1">The sequence shown here is derived from an EMBL/GenBank/DDBJ whole genome shotgun (WGS) entry which is preliminary data.</text>
</comment>
<dbReference type="EMBL" id="PGOL01000219">
    <property type="protein sequence ID" value="PKI74252.1"/>
    <property type="molecule type" value="Genomic_DNA"/>
</dbReference>
<dbReference type="Proteomes" id="UP000233551">
    <property type="component" value="Unassembled WGS sequence"/>
</dbReference>
<dbReference type="AlphaFoldDB" id="A0A2I0L0M6"/>
<reference evidence="1 2" key="1">
    <citation type="submission" date="2017-11" db="EMBL/GenBank/DDBJ databases">
        <title>De-novo sequencing of pomegranate (Punica granatum L.) genome.</title>
        <authorList>
            <person name="Akparov Z."/>
            <person name="Amiraslanov A."/>
            <person name="Hajiyeva S."/>
            <person name="Abbasov M."/>
            <person name="Kaur K."/>
            <person name="Hamwieh A."/>
            <person name="Solovyev V."/>
            <person name="Salamov A."/>
            <person name="Braich B."/>
            <person name="Kosarev P."/>
            <person name="Mahmoud A."/>
            <person name="Hajiyev E."/>
            <person name="Babayeva S."/>
            <person name="Izzatullayeva V."/>
            <person name="Mammadov A."/>
            <person name="Mammadov A."/>
            <person name="Sharifova S."/>
            <person name="Ojaghi J."/>
            <person name="Eynullazada K."/>
            <person name="Bayramov B."/>
            <person name="Abdulazimova A."/>
            <person name="Shahmuradov I."/>
        </authorList>
    </citation>
    <scope>NUCLEOTIDE SEQUENCE [LARGE SCALE GENOMIC DNA]</scope>
    <source>
        <strain evidence="2">cv. AG2017</strain>
        <tissue evidence="1">Leaf</tissue>
    </source>
</reference>
<proteinExistence type="predicted"/>
<evidence type="ECO:0000313" key="1">
    <source>
        <dbReference type="EMBL" id="PKI74252.1"/>
    </source>
</evidence>
<gene>
    <name evidence="1" type="ORF">CRG98_005373</name>
</gene>
<dbReference type="PANTHER" id="PTHR32108:SF6">
    <property type="entry name" value="GAG-PRO"/>
    <property type="match status" value="1"/>
</dbReference>
<accession>A0A2I0L0M6</accession>
<keyword evidence="2" id="KW-1185">Reference proteome</keyword>